<dbReference type="AlphaFoldDB" id="A0A327ZHY7"/>
<dbReference type="GO" id="GO:0005886">
    <property type="term" value="C:plasma membrane"/>
    <property type="evidence" value="ECO:0007669"/>
    <property type="project" value="UniProtKB-SubCell"/>
</dbReference>
<reference evidence="2 3" key="1">
    <citation type="submission" date="2018-06" db="EMBL/GenBank/DDBJ databases">
        <title>Genomic Encyclopedia of Type Strains, Phase III (KMG-III): the genomes of soil and plant-associated and newly described type strains.</title>
        <authorList>
            <person name="Whitman W."/>
        </authorList>
    </citation>
    <scope>NUCLEOTIDE SEQUENCE [LARGE SCALE GENOMIC DNA]</scope>
    <source>
        <strain evidence="2 3">CGMCC 4.7090</strain>
    </source>
</reference>
<keyword evidence="1" id="KW-1133">Transmembrane helix</keyword>
<gene>
    <name evidence="2" type="ORF">B0I29_106101</name>
</gene>
<keyword evidence="1" id="KW-0812">Transmembrane</keyword>
<evidence type="ECO:0000256" key="1">
    <source>
        <dbReference type="SAM" id="Phobius"/>
    </source>
</evidence>
<dbReference type="GO" id="GO:0140359">
    <property type="term" value="F:ABC-type transporter activity"/>
    <property type="evidence" value="ECO:0007669"/>
    <property type="project" value="InterPro"/>
</dbReference>
<protein>
    <submittedName>
        <fullName evidence="2">ABC-2 type transport system permease protein</fullName>
    </submittedName>
</protein>
<comment type="caution">
    <text evidence="2">The sequence shown here is derived from an EMBL/GenBank/DDBJ whole genome shotgun (WGS) entry which is preliminary data.</text>
</comment>
<feature type="transmembrane region" description="Helical" evidence="1">
    <location>
        <begin position="207"/>
        <end position="225"/>
    </location>
</feature>
<evidence type="ECO:0000313" key="2">
    <source>
        <dbReference type="EMBL" id="RAK37833.1"/>
    </source>
</evidence>
<evidence type="ECO:0000313" key="3">
    <source>
        <dbReference type="Proteomes" id="UP000249341"/>
    </source>
</evidence>
<dbReference type="EMBL" id="QLMJ01000006">
    <property type="protein sequence ID" value="RAK37833.1"/>
    <property type="molecule type" value="Genomic_DNA"/>
</dbReference>
<sequence length="288" mass="30312">MSASAATGYRASRTLPIWAEVRRQASRRRTQLALGFMVLLPLIILIAFEFDTGGPGDEDADGGGAFSSIADLGTSGGLNFALFCLAVSAGFLLVVVVALFFGDTVASEASWGSLRYLLAVPVPRARLLGVKLIVAAGYSVLAFLTLLGSALLMGTLRYGWGPLGSTIASEIPPAEGLLRLLGILAYLLVTMLVVAGLAFLMSVLTDAALGAVGGAVMLWILSSILDQITALGGIRDFLPTHYTDAWRGLLSTPIQSEDLAKGAISAIVYATVFWGVAFYRFTRKDITS</sequence>
<feature type="transmembrane region" description="Helical" evidence="1">
    <location>
        <begin position="259"/>
        <end position="279"/>
    </location>
</feature>
<organism evidence="2 3">
    <name type="scientific">Actinoplanes lutulentus</name>
    <dbReference type="NCBI Taxonomy" id="1287878"/>
    <lineage>
        <taxon>Bacteria</taxon>
        <taxon>Bacillati</taxon>
        <taxon>Actinomycetota</taxon>
        <taxon>Actinomycetes</taxon>
        <taxon>Micromonosporales</taxon>
        <taxon>Micromonosporaceae</taxon>
        <taxon>Actinoplanes</taxon>
    </lineage>
</organism>
<accession>A0A327ZHY7</accession>
<dbReference type="OrthoDB" id="3822483at2"/>
<feature type="transmembrane region" description="Helical" evidence="1">
    <location>
        <begin position="32"/>
        <end position="50"/>
    </location>
</feature>
<dbReference type="PANTHER" id="PTHR37305">
    <property type="entry name" value="INTEGRAL MEMBRANE PROTEIN-RELATED"/>
    <property type="match status" value="1"/>
</dbReference>
<dbReference type="PANTHER" id="PTHR37305:SF1">
    <property type="entry name" value="MEMBRANE PROTEIN"/>
    <property type="match status" value="1"/>
</dbReference>
<keyword evidence="3" id="KW-1185">Reference proteome</keyword>
<dbReference type="RefSeq" id="WP_111649746.1">
    <property type="nucleotide sequence ID" value="NZ_JACHWI010000005.1"/>
</dbReference>
<proteinExistence type="predicted"/>
<keyword evidence="1" id="KW-0472">Membrane</keyword>
<dbReference type="Pfam" id="PF12679">
    <property type="entry name" value="ABC2_membrane_2"/>
    <property type="match status" value="1"/>
</dbReference>
<feature type="transmembrane region" description="Helical" evidence="1">
    <location>
        <begin position="176"/>
        <end position="200"/>
    </location>
</feature>
<dbReference type="Proteomes" id="UP000249341">
    <property type="component" value="Unassembled WGS sequence"/>
</dbReference>
<name>A0A327ZHY7_9ACTN</name>
<feature type="transmembrane region" description="Helical" evidence="1">
    <location>
        <begin position="132"/>
        <end position="156"/>
    </location>
</feature>
<feature type="transmembrane region" description="Helical" evidence="1">
    <location>
        <begin position="80"/>
        <end position="101"/>
    </location>
</feature>